<dbReference type="OrthoDB" id="1682382at2"/>
<dbReference type="AlphaFoldDB" id="A0A2A2TCS4"/>
<gene>
    <name evidence="10" type="ORF">CK510_24780</name>
</gene>
<dbReference type="Proteomes" id="UP000218238">
    <property type="component" value="Unassembled WGS sequence"/>
</dbReference>
<evidence type="ECO:0000313" key="10">
    <source>
        <dbReference type="EMBL" id="PAX51435.1"/>
    </source>
</evidence>
<dbReference type="PANTHER" id="PTHR30558">
    <property type="entry name" value="EXBD MEMBRANE COMPONENT OF PMF-DRIVEN MACROMOLECULE IMPORT SYSTEM"/>
    <property type="match status" value="1"/>
</dbReference>
<dbReference type="RefSeq" id="WP_095724212.1">
    <property type="nucleotide sequence ID" value="NZ_NTFS01000395.1"/>
</dbReference>
<proteinExistence type="inferred from homology"/>
<dbReference type="GO" id="GO:0022857">
    <property type="term" value="F:transmembrane transporter activity"/>
    <property type="evidence" value="ECO:0007669"/>
    <property type="project" value="InterPro"/>
</dbReference>
<sequence length="231" mass="24596">MKIKSPIQTDDVQVQIIPLIDVVFCILTFFILVTLQFSRQEVIKAINFDLPRSNTGTPIPGTNNLPGSPVAAKRLVLHLDGLGQIFDTSQTVQTSDPSQPGLTPISKEQLPVFLENYVKQNPNVPLVLNASRSAQYNDVIETLTLLQRVGGTRASLGVADSSSSSQPPINNPGFPSFPGSSGIPNPIPNPIPPQNNPQLAPINPPSGEIPNLPPTTNPIPPSGTGNTPPQQ</sequence>
<dbReference type="Gene3D" id="3.30.420.270">
    <property type="match status" value="1"/>
</dbReference>
<dbReference type="EMBL" id="NTFS01000395">
    <property type="protein sequence ID" value="PAX51435.1"/>
    <property type="molecule type" value="Genomic_DNA"/>
</dbReference>
<evidence type="ECO:0000313" key="11">
    <source>
        <dbReference type="Proteomes" id="UP000218238"/>
    </source>
</evidence>
<evidence type="ECO:0000256" key="8">
    <source>
        <dbReference type="SAM" id="MobiDB-lite"/>
    </source>
</evidence>
<reference evidence="10 11" key="1">
    <citation type="submission" date="2017-08" db="EMBL/GenBank/DDBJ databases">
        <title>Draft genome sequence of filamentous cyanobacterium Calothrix elsteri CCALA 953.</title>
        <authorList>
            <person name="Gagunashvili A.N."/>
            <person name="Elster J."/>
            <person name="Andresson O.S."/>
        </authorList>
    </citation>
    <scope>NUCLEOTIDE SEQUENCE [LARGE SCALE GENOMIC DNA]</scope>
    <source>
        <strain evidence="10 11">CCALA 953</strain>
    </source>
</reference>
<organism evidence="10 11">
    <name type="scientific">Brunnivagina elsteri CCALA 953</name>
    <dbReference type="NCBI Taxonomy" id="987040"/>
    <lineage>
        <taxon>Bacteria</taxon>
        <taxon>Bacillati</taxon>
        <taxon>Cyanobacteriota</taxon>
        <taxon>Cyanophyceae</taxon>
        <taxon>Nostocales</taxon>
        <taxon>Calotrichaceae</taxon>
        <taxon>Brunnivagina</taxon>
    </lineage>
</organism>
<dbReference type="GO" id="GO:0015031">
    <property type="term" value="P:protein transport"/>
    <property type="evidence" value="ECO:0007669"/>
    <property type="project" value="UniProtKB-KW"/>
</dbReference>
<evidence type="ECO:0000256" key="5">
    <source>
        <dbReference type="ARBA" id="ARBA00022989"/>
    </source>
</evidence>
<comment type="caution">
    <text evidence="10">The sequence shown here is derived from an EMBL/GenBank/DDBJ whole genome shotgun (WGS) entry which is preliminary data.</text>
</comment>
<dbReference type="InterPro" id="IPR003400">
    <property type="entry name" value="ExbD"/>
</dbReference>
<feature type="compositionally biased region" description="Pro residues" evidence="8">
    <location>
        <begin position="211"/>
        <end position="221"/>
    </location>
</feature>
<evidence type="ECO:0000256" key="3">
    <source>
        <dbReference type="ARBA" id="ARBA00022475"/>
    </source>
</evidence>
<dbReference type="GO" id="GO:0005886">
    <property type="term" value="C:plasma membrane"/>
    <property type="evidence" value="ECO:0007669"/>
    <property type="project" value="UniProtKB-SubCell"/>
</dbReference>
<feature type="transmembrane region" description="Helical" evidence="9">
    <location>
        <begin position="12"/>
        <end position="35"/>
    </location>
</feature>
<comment type="similarity">
    <text evidence="2 7">Belongs to the ExbD/TolR family.</text>
</comment>
<keyword evidence="3" id="KW-1003">Cell membrane</keyword>
<feature type="compositionally biased region" description="Pro residues" evidence="8">
    <location>
        <begin position="185"/>
        <end position="195"/>
    </location>
</feature>
<keyword evidence="4 7" id="KW-0812">Transmembrane</keyword>
<feature type="compositionally biased region" description="Low complexity" evidence="8">
    <location>
        <begin position="161"/>
        <end position="184"/>
    </location>
</feature>
<keyword evidence="7" id="KW-0813">Transport</keyword>
<evidence type="ECO:0000256" key="7">
    <source>
        <dbReference type="RuleBase" id="RU003879"/>
    </source>
</evidence>
<feature type="compositionally biased region" description="Low complexity" evidence="8">
    <location>
        <begin position="222"/>
        <end position="231"/>
    </location>
</feature>
<evidence type="ECO:0000256" key="1">
    <source>
        <dbReference type="ARBA" id="ARBA00004162"/>
    </source>
</evidence>
<keyword evidence="7" id="KW-0653">Protein transport</keyword>
<dbReference type="Pfam" id="PF02472">
    <property type="entry name" value="ExbD"/>
    <property type="match status" value="1"/>
</dbReference>
<evidence type="ECO:0000256" key="9">
    <source>
        <dbReference type="SAM" id="Phobius"/>
    </source>
</evidence>
<keyword evidence="11" id="KW-1185">Reference proteome</keyword>
<evidence type="ECO:0000256" key="4">
    <source>
        <dbReference type="ARBA" id="ARBA00022692"/>
    </source>
</evidence>
<feature type="region of interest" description="Disordered" evidence="8">
    <location>
        <begin position="156"/>
        <end position="231"/>
    </location>
</feature>
<accession>A0A2A2TCS4</accession>
<evidence type="ECO:0000256" key="6">
    <source>
        <dbReference type="ARBA" id="ARBA00023136"/>
    </source>
</evidence>
<comment type="subcellular location">
    <subcellularLocation>
        <location evidence="1">Cell membrane</location>
        <topology evidence="1">Single-pass membrane protein</topology>
    </subcellularLocation>
    <subcellularLocation>
        <location evidence="7">Cell membrane</location>
        <topology evidence="7">Single-pass type II membrane protein</topology>
    </subcellularLocation>
</comment>
<keyword evidence="5 9" id="KW-1133">Transmembrane helix</keyword>
<dbReference type="PANTHER" id="PTHR30558:SF3">
    <property type="entry name" value="BIOPOLYMER TRANSPORT PROTEIN EXBD-RELATED"/>
    <property type="match status" value="1"/>
</dbReference>
<name>A0A2A2TCS4_9CYAN</name>
<evidence type="ECO:0000256" key="2">
    <source>
        <dbReference type="ARBA" id="ARBA00005811"/>
    </source>
</evidence>
<protein>
    <submittedName>
        <fullName evidence="10">Biopolymer transporter ExbD</fullName>
    </submittedName>
</protein>
<keyword evidence="6 9" id="KW-0472">Membrane</keyword>